<sequence>MDRWQRSTYSLSRVDLLPISSQAHCLPEGSGTLSFALSPGARAAPHPPASGRGARGRAAVGWICFYANSKGGSRVERIIKLSISHAIMKPEKTKKNFSEFRRRTRRSPVIVFGIRGDSSRQVPHV</sequence>
<protein>
    <submittedName>
        <fullName evidence="1">Uncharacterized protein</fullName>
    </submittedName>
</protein>
<accession>A0A4C1U4E9</accession>
<dbReference type="Proteomes" id="UP000299102">
    <property type="component" value="Unassembled WGS sequence"/>
</dbReference>
<reference evidence="1 2" key="1">
    <citation type="journal article" date="2019" name="Commun. Biol.">
        <title>The bagworm genome reveals a unique fibroin gene that provides high tensile strength.</title>
        <authorList>
            <person name="Kono N."/>
            <person name="Nakamura H."/>
            <person name="Ohtoshi R."/>
            <person name="Tomita M."/>
            <person name="Numata K."/>
            <person name="Arakawa K."/>
        </authorList>
    </citation>
    <scope>NUCLEOTIDE SEQUENCE [LARGE SCALE GENOMIC DNA]</scope>
</reference>
<evidence type="ECO:0000313" key="2">
    <source>
        <dbReference type="Proteomes" id="UP000299102"/>
    </source>
</evidence>
<name>A0A4C1U4E9_EUMVA</name>
<proteinExistence type="predicted"/>
<gene>
    <name evidence="1" type="ORF">EVAR_11200_1</name>
</gene>
<evidence type="ECO:0000313" key="1">
    <source>
        <dbReference type="EMBL" id="GBP21169.1"/>
    </source>
</evidence>
<keyword evidence="2" id="KW-1185">Reference proteome</keyword>
<comment type="caution">
    <text evidence="1">The sequence shown here is derived from an EMBL/GenBank/DDBJ whole genome shotgun (WGS) entry which is preliminary data.</text>
</comment>
<dbReference type="AlphaFoldDB" id="A0A4C1U4E9"/>
<organism evidence="1 2">
    <name type="scientific">Eumeta variegata</name>
    <name type="common">Bagworm moth</name>
    <name type="synonym">Eumeta japonica</name>
    <dbReference type="NCBI Taxonomy" id="151549"/>
    <lineage>
        <taxon>Eukaryota</taxon>
        <taxon>Metazoa</taxon>
        <taxon>Ecdysozoa</taxon>
        <taxon>Arthropoda</taxon>
        <taxon>Hexapoda</taxon>
        <taxon>Insecta</taxon>
        <taxon>Pterygota</taxon>
        <taxon>Neoptera</taxon>
        <taxon>Endopterygota</taxon>
        <taxon>Lepidoptera</taxon>
        <taxon>Glossata</taxon>
        <taxon>Ditrysia</taxon>
        <taxon>Tineoidea</taxon>
        <taxon>Psychidae</taxon>
        <taxon>Oiketicinae</taxon>
        <taxon>Eumeta</taxon>
    </lineage>
</organism>
<dbReference type="EMBL" id="BGZK01000125">
    <property type="protein sequence ID" value="GBP21169.1"/>
    <property type="molecule type" value="Genomic_DNA"/>
</dbReference>